<evidence type="ECO:0000256" key="6">
    <source>
        <dbReference type="ARBA" id="ARBA00022801"/>
    </source>
</evidence>
<evidence type="ECO:0000259" key="8">
    <source>
        <dbReference type="Pfam" id="PF13359"/>
    </source>
</evidence>
<evidence type="ECO:0000313" key="10">
    <source>
        <dbReference type="Proteomes" id="UP000036403"/>
    </source>
</evidence>
<evidence type="ECO:0000256" key="4">
    <source>
        <dbReference type="ARBA" id="ARBA00022722"/>
    </source>
</evidence>
<keyword evidence="10" id="KW-1185">Reference proteome</keyword>
<keyword evidence="5" id="KW-0479">Metal-binding</keyword>
<dbReference type="GO" id="GO:0016787">
    <property type="term" value="F:hydrolase activity"/>
    <property type="evidence" value="ECO:0007669"/>
    <property type="project" value="UniProtKB-KW"/>
</dbReference>
<evidence type="ECO:0000256" key="3">
    <source>
        <dbReference type="ARBA" id="ARBA00006958"/>
    </source>
</evidence>
<accession>A0A0J7K4L7</accession>
<gene>
    <name evidence="9" type="ORF">RF55_16316</name>
</gene>
<dbReference type="STRING" id="67767.A0A0J7K4L7"/>
<protein>
    <submittedName>
        <fullName evidence="9">Nuclease harbi1</fullName>
    </submittedName>
</protein>
<dbReference type="AlphaFoldDB" id="A0A0J7K4L7"/>
<dbReference type="Pfam" id="PF13359">
    <property type="entry name" value="DDE_Tnp_4"/>
    <property type="match status" value="1"/>
</dbReference>
<dbReference type="GO" id="GO:0004518">
    <property type="term" value="F:nuclease activity"/>
    <property type="evidence" value="ECO:0007669"/>
    <property type="project" value="UniProtKB-KW"/>
</dbReference>
<evidence type="ECO:0000256" key="1">
    <source>
        <dbReference type="ARBA" id="ARBA00001968"/>
    </source>
</evidence>
<dbReference type="InterPro" id="IPR027806">
    <property type="entry name" value="HARBI1_dom"/>
</dbReference>
<dbReference type="GO" id="GO:0046872">
    <property type="term" value="F:metal ion binding"/>
    <property type="evidence" value="ECO:0007669"/>
    <property type="project" value="UniProtKB-KW"/>
</dbReference>
<comment type="caution">
    <text evidence="9">The sequence shown here is derived from an EMBL/GenBank/DDBJ whole genome shotgun (WGS) entry which is preliminary data.</text>
</comment>
<comment type="cofactor">
    <cofactor evidence="1">
        <name>a divalent metal cation</name>
        <dbReference type="ChEBI" id="CHEBI:60240"/>
    </cofactor>
</comment>
<keyword evidence="7" id="KW-0539">Nucleus</keyword>
<dbReference type="GO" id="GO:0005634">
    <property type="term" value="C:nucleus"/>
    <property type="evidence" value="ECO:0007669"/>
    <property type="project" value="UniProtKB-SubCell"/>
</dbReference>
<dbReference type="Proteomes" id="UP000036403">
    <property type="component" value="Unassembled WGS sequence"/>
</dbReference>
<dbReference type="InterPro" id="IPR045249">
    <property type="entry name" value="HARBI1-like"/>
</dbReference>
<dbReference type="PANTHER" id="PTHR22930">
    <property type="match status" value="1"/>
</dbReference>
<reference evidence="9 10" key="1">
    <citation type="submission" date="2015-04" db="EMBL/GenBank/DDBJ databases">
        <title>Lasius niger genome sequencing.</title>
        <authorList>
            <person name="Konorov E.A."/>
            <person name="Nikitin M.A."/>
            <person name="Kirill M.V."/>
            <person name="Chang P."/>
        </authorList>
    </citation>
    <scope>NUCLEOTIDE SEQUENCE [LARGE SCALE GENOMIC DNA]</scope>
    <source>
        <tissue evidence="9">Whole</tissue>
    </source>
</reference>
<organism evidence="9 10">
    <name type="scientific">Lasius niger</name>
    <name type="common">Black garden ant</name>
    <dbReference type="NCBI Taxonomy" id="67767"/>
    <lineage>
        <taxon>Eukaryota</taxon>
        <taxon>Metazoa</taxon>
        <taxon>Ecdysozoa</taxon>
        <taxon>Arthropoda</taxon>
        <taxon>Hexapoda</taxon>
        <taxon>Insecta</taxon>
        <taxon>Pterygota</taxon>
        <taxon>Neoptera</taxon>
        <taxon>Endopterygota</taxon>
        <taxon>Hymenoptera</taxon>
        <taxon>Apocrita</taxon>
        <taxon>Aculeata</taxon>
        <taxon>Formicoidea</taxon>
        <taxon>Formicidae</taxon>
        <taxon>Formicinae</taxon>
        <taxon>Lasius</taxon>
        <taxon>Lasius</taxon>
    </lineage>
</organism>
<dbReference type="PANTHER" id="PTHR22930:SF289">
    <property type="entry name" value="DDE TNP4 DOMAIN-CONTAINING PROTEIN-RELATED"/>
    <property type="match status" value="1"/>
</dbReference>
<keyword evidence="6" id="KW-0378">Hydrolase</keyword>
<dbReference type="OrthoDB" id="6740069at2759"/>
<dbReference type="EMBL" id="LBMM01014289">
    <property type="protein sequence ID" value="KMQ85244.1"/>
    <property type="molecule type" value="Genomic_DNA"/>
</dbReference>
<comment type="similarity">
    <text evidence="3">Belongs to the HARBI1 family.</text>
</comment>
<name>A0A0J7K4L7_LASNI</name>
<sequence length="163" mass="18840">MRIIDVVARWPGSVHDATIFQHSRLRQRFEEGDFQSGILLGNSGYPIKKYLLTPLLHPIPEAENRYNNAHIQTRNIVERVFGVWKRRFPVLSLGMRVKMETVQDIIVATAFLHNIARNRNEEEPPVYVDLPDEEIGDDENYIGGIPIGDNNVRQALIDEYFSR</sequence>
<keyword evidence="4" id="KW-0540">Nuclease</keyword>
<proteinExistence type="inferred from homology"/>
<evidence type="ECO:0000256" key="7">
    <source>
        <dbReference type="ARBA" id="ARBA00023242"/>
    </source>
</evidence>
<evidence type="ECO:0000313" key="9">
    <source>
        <dbReference type="EMBL" id="KMQ85244.1"/>
    </source>
</evidence>
<feature type="domain" description="DDE Tnp4" evidence="8">
    <location>
        <begin position="2"/>
        <end position="114"/>
    </location>
</feature>
<evidence type="ECO:0000256" key="5">
    <source>
        <dbReference type="ARBA" id="ARBA00022723"/>
    </source>
</evidence>
<evidence type="ECO:0000256" key="2">
    <source>
        <dbReference type="ARBA" id="ARBA00004123"/>
    </source>
</evidence>
<comment type="subcellular location">
    <subcellularLocation>
        <location evidence="2">Nucleus</location>
    </subcellularLocation>
</comment>
<dbReference type="PaxDb" id="67767-A0A0J7K4L7"/>